<dbReference type="RefSeq" id="WP_228229344.1">
    <property type="nucleotide sequence ID" value="NZ_JAJGMW010000005.1"/>
</dbReference>
<dbReference type="InterPro" id="IPR025048">
    <property type="entry name" value="DUF3987"/>
</dbReference>
<gene>
    <name evidence="1" type="ORF">LLW17_05960</name>
</gene>
<dbReference type="EMBL" id="JAJGMW010000005">
    <property type="protein sequence ID" value="MCC4212256.1"/>
    <property type="molecule type" value="Genomic_DNA"/>
</dbReference>
<proteinExistence type="predicted"/>
<dbReference type="Pfam" id="PF13148">
    <property type="entry name" value="DUF3987"/>
    <property type="match status" value="2"/>
</dbReference>
<protein>
    <submittedName>
        <fullName evidence="1">DUF3987 domain-containing protein</fullName>
    </submittedName>
</protein>
<accession>A0ABS8GQI6</accession>
<evidence type="ECO:0000313" key="1">
    <source>
        <dbReference type="EMBL" id="MCC4212256.1"/>
    </source>
</evidence>
<organism evidence="1 2">
    <name type="scientific">Leeuwenhoekiella parthenopeia</name>
    <dbReference type="NCBI Taxonomy" id="2890320"/>
    <lineage>
        <taxon>Bacteria</taxon>
        <taxon>Pseudomonadati</taxon>
        <taxon>Bacteroidota</taxon>
        <taxon>Flavobacteriia</taxon>
        <taxon>Flavobacteriales</taxon>
        <taxon>Flavobacteriaceae</taxon>
        <taxon>Leeuwenhoekiella</taxon>
    </lineage>
</organism>
<dbReference type="Proteomes" id="UP001197770">
    <property type="component" value="Unassembled WGS sequence"/>
</dbReference>
<reference evidence="1 2" key="1">
    <citation type="submission" date="2021-11" db="EMBL/GenBank/DDBJ databases">
        <title>Seasonal and diel survey of microbial diversity of the Tyrrhenian coast.</title>
        <authorList>
            <person name="Gattoni G."/>
            <person name="Corral P."/>
        </authorList>
    </citation>
    <scope>NUCLEOTIDE SEQUENCE [LARGE SCALE GENOMIC DNA]</scope>
    <source>
        <strain evidence="1 2">Mr9</strain>
    </source>
</reference>
<keyword evidence="2" id="KW-1185">Reference proteome</keyword>
<evidence type="ECO:0000313" key="2">
    <source>
        <dbReference type="Proteomes" id="UP001197770"/>
    </source>
</evidence>
<sequence>MNTTIKKEIYQNLPDELVRLTASLEGREKDIVLLSSIGAISSILPNLRIEYRGDNYYANIFLMIIAPPASGKGKMNLALRLLKKIHEKILQDSGELRDICLSQSKKKDCPPVSLKILPGNISCAKVYKHLNDSNHGLIIFESEADSLSGMLSQDWGNFSDVLRKVFHHEKISISRSTDDLLFEVNSPCLSLVLSGTTNQLKPLIKSNENGLFSRFLYYHFNDKTYWKPASTQSENESLKGNFELLGDKLFALYGHLVSQNLEDLKLTTAQMSKIDSEIGNIHDKIVDSGLEYFTSSVKRHGIILSRIILILSVLRNIDEIMKGKEIEVVDIDVDNAIELIKLLISHALSVYDIFDNENNILTENEQLIFNELNFEFKRFEAIEIANKFKISERTTDYHLSRWVKNNIITKVSNGCYRKESRETARVANFAILARE</sequence>
<comment type="caution">
    <text evidence="1">The sequence shown here is derived from an EMBL/GenBank/DDBJ whole genome shotgun (WGS) entry which is preliminary data.</text>
</comment>
<name>A0ABS8GQI6_9FLAO</name>